<dbReference type="AlphaFoldDB" id="Q0W1E9"/>
<keyword evidence="2" id="KW-0560">Oxidoreductase</keyword>
<dbReference type="GO" id="GO:0052592">
    <property type="term" value="F:oxidoreductase activity, acting on CH or CH2 groups, with an iron-sulfur protein as acceptor"/>
    <property type="evidence" value="ECO:0007669"/>
    <property type="project" value="TreeGrafter"/>
</dbReference>
<reference evidence="2 3" key="1">
    <citation type="journal article" date="2006" name="Science">
        <title>Genome of rice cluster I archaea -- the key methane producers in the rice rhizosphere.</title>
        <authorList>
            <person name="Erkel C."/>
            <person name="Kube M."/>
            <person name="Reinhardt R."/>
            <person name="Liesack W."/>
        </authorList>
    </citation>
    <scope>NUCLEOTIDE SEQUENCE [LARGE SCALE GENOMIC DNA]</scope>
    <source>
        <strain evidence="3">DSM 22066 / NBRC 105507 / MRE50</strain>
    </source>
</reference>
<dbReference type="OrthoDB" id="38261at2157"/>
<dbReference type="RefSeq" id="WP_012034794.1">
    <property type="nucleotide sequence ID" value="NC_009464.1"/>
</dbReference>
<dbReference type="InterPro" id="IPR007525">
    <property type="entry name" value="FrhB_FdhB_C"/>
</dbReference>
<dbReference type="InterPro" id="IPR017900">
    <property type="entry name" value="4Fe4S_Fe_S_CS"/>
</dbReference>
<dbReference type="EMBL" id="AM114193">
    <property type="protein sequence ID" value="CAJ37794.1"/>
    <property type="molecule type" value="Genomic_DNA"/>
</dbReference>
<name>Q0W1E9_METAR</name>
<dbReference type="PROSITE" id="PS00198">
    <property type="entry name" value="4FE4S_FER_1"/>
    <property type="match status" value="1"/>
</dbReference>
<dbReference type="PROSITE" id="PS51379">
    <property type="entry name" value="4FE4S_FER_2"/>
    <property type="match status" value="1"/>
</dbReference>
<dbReference type="Proteomes" id="UP000000663">
    <property type="component" value="Chromosome"/>
</dbReference>
<dbReference type="Pfam" id="PF13237">
    <property type="entry name" value="Fer4_10"/>
    <property type="match status" value="1"/>
</dbReference>
<organism evidence="2 3">
    <name type="scientific">Methanocella arvoryzae (strain DSM 22066 / NBRC 105507 / MRE50)</name>
    <dbReference type="NCBI Taxonomy" id="351160"/>
    <lineage>
        <taxon>Archaea</taxon>
        <taxon>Methanobacteriati</taxon>
        <taxon>Methanobacteriota</taxon>
        <taxon>Stenosarchaea group</taxon>
        <taxon>Methanomicrobia</taxon>
        <taxon>Methanocellales</taxon>
        <taxon>Methanocellaceae</taxon>
        <taxon>Methanocella</taxon>
    </lineage>
</organism>
<dbReference type="PANTHER" id="PTHR31332:SF0">
    <property type="entry name" value="7-HYDROXYMETHYL CHLOROPHYLL A REDUCTASE, CHLOROPLASTIC"/>
    <property type="match status" value="1"/>
</dbReference>
<sequence>MHSNASSKPSVLPYKELEESVWKKDVCAGCRACITICPGNTLAYDVEEHKPYQHTPCVDCKACLEVCPRTPANYAAFRSPEIIGPYLDIKSARAGIEVERSQNGGVVTALLTAALEEGLVDCALVMGSDRWVQKAHPMIAYYPEDLSKAAGSKYDSNGILEALKTVAGDDSIRSVAVVGTPCAIQAIGLLRASTNEYAMKLARKVRFAIGLFCFEVFDDSMVGEVSKRLGVPTWRITKMNAAEGKMTVTLRGGEVKEIPLSSLEGFVRKGCKACPDFTAKSADISVGSVGSKPGLSTVIVRTAAGLGLYEIAEDMQYIEAVPGINAAAIEKVGRLKLKRNGLL</sequence>
<evidence type="ECO:0000313" key="3">
    <source>
        <dbReference type="Proteomes" id="UP000000663"/>
    </source>
</evidence>
<dbReference type="Pfam" id="PF04432">
    <property type="entry name" value="FrhB_FdhB_C"/>
    <property type="match status" value="1"/>
</dbReference>
<dbReference type="STRING" id="351160.RCIX2759"/>
<dbReference type="SUPFAM" id="SSF54862">
    <property type="entry name" value="4Fe-4S ferredoxins"/>
    <property type="match status" value="1"/>
</dbReference>
<proteinExistence type="predicted"/>
<dbReference type="GO" id="GO:0050454">
    <property type="term" value="F:coenzyme F420 hydrogenase activity"/>
    <property type="evidence" value="ECO:0007669"/>
    <property type="project" value="UniProtKB-EC"/>
</dbReference>
<dbReference type="KEGG" id="rci:RCIX2759"/>
<dbReference type="GeneID" id="5145181"/>
<dbReference type="EC" id="1.12.98.1" evidence="2"/>
<protein>
    <submittedName>
        <fullName evidence="2">Coenzyme F420-reducing hydrogenase, beta subunit</fullName>
        <ecNumber evidence="2">1.12.98.1</ecNumber>
    </submittedName>
</protein>
<evidence type="ECO:0000259" key="1">
    <source>
        <dbReference type="PROSITE" id="PS51379"/>
    </source>
</evidence>
<dbReference type="Gene3D" id="3.30.70.20">
    <property type="match status" value="1"/>
</dbReference>
<keyword evidence="3" id="KW-1185">Reference proteome</keyword>
<feature type="domain" description="4Fe-4S ferredoxin-type" evidence="1">
    <location>
        <begin position="18"/>
        <end position="47"/>
    </location>
</feature>
<dbReference type="InterPro" id="IPR045220">
    <property type="entry name" value="FRHB/FDHB/HCAR-like"/>
</dbReference>
<dbReference type="InterPro" id="IPR007516">
    <property type="entry name" value="Co_F420_Hydgase/DH_bsu_N"/>
</dbReference>
<dbReference type="PANTHER" id="PTHR31332">
    <property type="entry name" value="7-HYDROXYMETHYL CHLOROPHYLL A REDUCTASE, CHLOROPLASTIC"/>
    <property type="match status" value="1"/>
</dbReference>
<accession>Q0W1E9</accession>
<evidence type="ECO:0000313" key="2">
    <source>
        <dbReference type="EMBL" id="CAJ37794.1"/>
    </source>
</evidence>
<dbReference type="eggNOG" id="arCOG02650">
    <property type="taxonomic scope" value="Archaea"/>
</dbReference>
<dbReference type="InterPro" id="IPR017896">
    <property type="entry name" value="4Fe4S_Fe-S-bd"/>
</dbReference>
<gene>
    <name evidence="2" type="primary">frhB-4</name>
    <name evidence="2" type="ORF">RCIX2759</name>
</gene>
<dbReference type="Pfam" id="PF04422">
    <property type="entry name" value="FrhB_FdhB_N"/>
    <property type="match status" value="1"/>
</dbReference>